<dbReference type="SMART" id="SM01217">
    <property type="entry name" value="Fn3_like"/>
    <property type="match status" value="1"/>
</dbReference>
<dbReference type="InterPro" id="IPR037524">
    <property type="entry name" value="PA14/GLEYA"/>
</dbReference>
<dbReference type="Pfam" id="PF01915">
    <property type="entry name" value="Glyco_hydro_3_C"/>
    <property type="match status" value="1"/>
</dbReference>
<dbReference type="InterPro" id="IPR036962">
    <property type="entry name" value="Glyco_hydro_3_N_sf"/>
</dbReference>
<keyword evidence="7" id="KW-1185">Reference proteome</keyword>
<feature type="domain" description="PA14" evidence="4">
    <location>
        <begin position="442"/>
        <end position="587"/>
    </location>
</feature>
<accession>A0A4V1ED25</accession>
<comment type="similarity">
    <text evidence="1">Belongs to the glycosyl hydrolase 3 family.</text>
</comment>
<evidence type="ECO:0000313" key="8">
    <source>
        <dbReference type="Proteomes" id="UP000584325"/>
    </source>
</evidence>
<dbReference type="InterPro" id="IPR013783">
    <property type="entry name" value="Ig-like_fold"/>
</dbReference>
<keyword evidence="2 5" id="KW-0378">Hydrolase</keyword>
<dbReference type="Proteomes" id="UP000298763">
    <property type="component" value="Chromosome"/>
</dbReference>
<dbReference type="InterPro" id="IPR011658">
    <property type="entry name" value="PA14_dom"/>
</dbReference>
<dbReference type="Pfam" id="PF00933">
    <property type="entry name" value="Glyco_hydro_3"/>
    <property type="match status" value="1"/>
</dbReference>
<dbReference type="EMBL" id="JACHXS010000001">
    <property type="protein sequence ID" value="MBB3219525.1"/>
    <property type="molecule type" value="Genomic_DNA"/>
</dbReference>
<evidence type="ECO:0000313" key="5">
    <source>
        <dbReference type="EMBL" id="MBB3219525.1"/>
    </source>
</evidence>
<dbReference type="EC" id="3.2.1.21" evidence="5"/>
<proteinExistence type="inferred from homology"/>
<gene>
    <name evidence="6" type="ORF">FCL38_03575</name>
    <name evidence="5" type="ORF">FHS02_000312</name>
</gene>
<dbReference type="PANTHER" id="PTHR42715:SF10">
    <property type="entry name" value="BETA-GLUCOSIDASE"/>
    <property type="match status" value="1"/>
</dbReference>
<evidence type="ECO:0000256" key="3">
    <source>
        <dbReference type="SAM" id="SignalP"/>
    </source>
</evidence>
<dbReference type="Gene3D" id="3.40.50.1700">
    <property type="entry name" value="Glycoside hydrolase family 3 C-terminal domain"/>
    <property type="match status" value="1"/>
</dbReference>
<dbReference type="SUPFAM" id="SSF52279">
    <property type="entry name" value="Beta-D-glucan exohydrolase, C-terminal domain"/>
    <property type="match status" value="1"/>
</dbReference>
<evidence type="ECO:0000313" key="6">
    <source>
        <dbReference type="EMBL" id="QCP09601.1"/>
    </source>
</evidence>
<dbReference type="PROSITE" id="PS51820">
    <property type="entry name" value="PA14"/>
    <property type="match status" value="1"/>
</dbReference>
<dbReference type="Pfam" id="PF14310">
    <property type="entry name" value="Fn3-like"/>
    <property type="match status" value="1"/>
</dbReference>
<keyword evidence="3" id="KW-0732">Signal</keyword>
<dbReference type="SMART" id="SM00758">
    <property type="entry name" value="PA14"/>
    <property type="match status" value="1"/>
</dbReference>
<sequence length="853" mass="90015">MTKNDLLRRAVAVHVGLAIAVLAQGAEPGTEANTKAGVQAWRDATQAPEVRAGQVLKAMSFEQKVALVSGVDPADYAPLAPLGIQPLTRVDASAGLRGDKGVTAFPVPLMLGATFDAALARRYGRAIAVEARGKGWNVILGPTVDVARDGLSGRLTESFGEDPLVNAVMGSEVASGMQGEGVIAMAKHYTVYHTERERLTMNVEVGPRALREVYDLPFHYLIEKARIGSLMGSYPKVNGTFMLENAALLAQIKRHGFHGYMATDFMGGADGIAQFNAGIDSWSLQPFLRKAEGFRDGRIPASRLDDAARRMLWALFSTGTFDRPVTGTPAAVVTNPEHQALAVQVAESGTVLLKNEGNVLPLRRTGQIAVIGPAGKETVTGVMWSTFVDPGQFTTPVEAIAARAGTGAKVVHAQGSLGDAVLPSMSADGGIFAPPVGLVAPDGKPGWQVRYFGSEDFSGAALAQDIVKEIDIKGRPSMAMPAKWSARWVTDYTPDRDGAVRLATSLSGTVKVKVDGKAVVDGARSTAEGFPGSGPNTYPLHGVVQLEKGRKVRIEVEYSSRGAFTGPRIQLGWQGASMIPDAVALAKKSDAAVVFVNQVTGEEMDRDNYALPADQDALVEAVAAANPNTVVVLNTGGAVKMPWLPRVKGVVQMWYPGAASGTAIANVLFGDAEPGGRLPVSFPADESQGPRPYQGGGTVRYDEGVFTGYRYLHKHGQKPLFPFGYGLSYSSFGLDGLEVRAEKGGKGGLADVAATVSVRVKNTGARAGSTVVQVYNGALPAPVDTPAVKLVGFVRVQLPAGGEQVVTIPVERRLLSYWDEKGGKWVTPAGKVSLGVGFNAAEIVQRQEAVLSR</sequence>
<organism evidence="5 8">
    <name type="scientific">Pseudoduganella umbonata</name>
    <dbReference type="NCBI Taxonomy" id="864828"/>
    <lineage>
        <taxon>Bacteria</taxon>
        <taxon>Pseudomonadati</taxon>
        <taxon>Pseudomonadota</taxon>
        <taxon>Betaproteobacteria</taxon>
        <taxon>Burkholderiales</taxon>
        <taxon>Oxalobacteraceae</taxon>
        <taxon>Telluria group</taxon>
        <taxon>Pseudoduganella</taxon>
    </lineage>
</organism>
<dbReference type="PRINTS" id="PR00133">
    <property type="entry name" value="GLHYDRLASE3"/>
</dbReference>
<evidence type="ECO:0000313" key="7">
    <source>
        <dbReference type="Proteomes" id="UP000298763"/>
    </source>
</evidence>
<protein>
    <submittedName>
        <fullName evidence="5">Beta-glucosidase</fullName>
        <ecNumber evidence="5">3.2.1.21</ecNumber>
    </submittedName>
</protein>
<dbReference type="Gene3D" id="2.60.40.10">
    <property type="entry name" value="Immunoglobulins"/>
    <property type="match status" value="1"/>
</dbReference>
<feature type="signal peptide" evidence="3">
    <location>
        <begin position="1"/>
        <end position="25"/>
    </location>
</feature>
<evidence type="ECO:0000256" key="2">
    <source>
        <dbReference type="ARBA" id="ARBA00022801"/>
    </source>
</evidence>
<dbReference type="OrthoDB" id="9803863at2"/>
<dbReference type="InterPro" id="IPR001764">
    <property type="entry name" value="Glyco_hydro_3_N"/>
</dbReference>
<dbReference type="InterPro" id="IPR017853">
    <property type="entry name" value="GH"/>
</dbReference>
<dbReference type="GO" id="GO:0008422">
    <property type="term" value="F:beta-glucosidase activity"/>
    <property type="evidence" value="ECO:0007669"/>
    <property type="project" value="UniProtKB-EC"/>
</dbReference>
<dbReference type="Proteomes" id="UP000584325">
    <property type="component" value="Unassembled WGS sequence"/>
</dbReference>
<dbReference type="AlphaFoldDB" id="A0A4V1ED25"/>
<dbReference type="PANTHER" id="PTHR42715">
    <property type="entry name" value="BETA-GLUCOSIDASE"/>
    <property type="match status" value="1"/>
</dbReference>
<dbReference type="InterPro" id="IPR036881">
    <property type="entry name" value="Glyco_hydro_3_C_sf"/>
</dbReference>
<keyword evidence="5" id="KW-0326">Glycosidase</keyword>
<dbReference type="InterPro" id="IPR002772">
    <property type="entry name" value="Glyco_hydro_3_C"/>
</dbReference>
<reference evidence="6 7" key="1">
    <citation type="submission" date="2019-05" db="EMBL/GenBank/DDBJ databases">
        <title>Draft Genome Sequences of Six Type Strains of the Genus Massilia.</title>
        <authorList>
            <person name="Miess H."/>
            <person name="Frediansyhah A."/>
            <person name="Gross H."/>
        </authorList>
    </citation>
    <scope>NUCLEOTIDE SEQUENCE [LARGE SCALE GENOMIC DNA]</scope>
    <source>
        <strain evidence="6 7">DSMZ 26121</strain>
    </source>
</reference>
<evidence type="ECO:0000259" key="4">
    <source>
        <dbReference type="PROSITE" id="PS51820"/>
    </source>
</evidence>
<dbReference type="SUPFAM" id="SSF51445">
    <property type="entry name" value="(Trans)glycosidases"/>
    <property type="match status" value="1"/>
</dbReference>
<dbReference type="InterPro" id="IPR026891">
    <property type="entry name" value="Fn3-like"/>
</dbReference>
<feature type="chain" id="PRO_5044609937" evidence="3">
    <location>
        <begin position="26"/>
        <end position="853"/>
    </location>
</feature>
<dbReference type="Pfam" id="PF07691">
    <property type="entry name" value="PA14"/>
    <property type="match status" value="1"/>
</dbReference>
<dbReference type="GO" id="GO:0005975">
    <property type="term" value="P:carbohydrate metabolic process"/>
    <property type="evidence" value="ECO:0007669"/>
    <property type="project" value="InterPro"/>
</dbReference>
<evidence type="ECO:0000256" key="1">
    <source>
        <dbReference type="ARBA" id="ARBA00005336"/>
    </source>
</evidence>
<dbReference type="Gene3D" id="3.20.20.300">
    <property type="entry name" value="Glycoside hydrolase, family 3, N-terminal domain"/>
    <property type="match status" value="1"/>
</dbReference>
<dbReference type="Gene3D" id="2.60.120.260">
    <property type="entry name" value="Galactose-binding domain-like"/>
    <property type="match status" value="1"/>
</dbReference>
<name>A0A4V1ED25_9BURK</name>
<dbReference type="RefSeq" id="WP_137312488.1">
    <property type="nucleotide sequence ID" value="NZ_CP040017.1"/>
</dbReference>
<reference evidence="5 8" key="2">
    <citation type="submission" date="2020-08" db="EMBL/GenBank/DDBJ databases">
        <title>Genomic Encyclopedia of Type Strains, Phase III (KMG-III): the genomes of soil and plant-associated and newly described type strains.</title>
        <authorList>
            <person name="Whitman W."/>
        </authorList>
    </citation>
    <scope>NUCLEOTIDE SEQUENCE [LARGE SCALE GENOMIC DNA]</scope>
    <source>
        <strain evidence="5 8">CECT 7753</strain>
    </source>
</reference>
<dbReference type="InterPro" id="IPR050288">
    <property type="entry name" value="Cellulose_deg_GH3"/>
</dbReference>
<dbReference type="EMBL" id="CP040017">
    <property type="protein sequence ID" value="QCP09601.1"/>
    <property type="molecule type" value="Genomic_DNA"/>
</dbReference>